<reference evidence="5" key="2">
    <citation type="submission" date="2019-11" db="UniProtKB">
        <authorList>
            <consortium name="WormBaseParasite"/>
        </authorList>
    </citation>
    <scope>IDENTIFICATION</scope>
</reference>
<evidence type="ECO:0000313" key="4">
    <source>
        <dbReference type="Proteomes" id="UP000267029"/>
    </source>
</evidence>
<dbReference type="Proteomes" id="UP000267029">
    <property type="component" value="Unassembled WGS sequence"/>
</dbReference>
<evidence type="ECO:0000313" key="3">
    <source>
        <dbReference type="EMBL" id="VDD76843.1"/>
    </source>
</evidence>
<dbReference type="EMBL" id="UXSR01000526">
    <property type="protein sequence ID" value="VDD76843.1"/>
    <property type="molecule type" value="Genomic_DNA"/>
</dbReference>
<proteinExistence type="predicted"/>
<gene>
    <name evidence="3" type="ORF">MCOS_LOCUS2846</name>
</gene>
<evidence type="ECO:0000256" key="1">
    <source>
        <dbReference type="SAM" id="MobiDB-lite"/>
    </source>
</evidence>
<dbReference type="WBParaSite" id="MCU_009591-RA">
    <property type="protein sequence ID" value="MCU_009591-RA"/>
    <property type="gene ID" value="MCU_009591"/>
</dbReference>
<keyword evidence="4" id="KW-1185">Reference proteome</keyword>
<name>A0A0R3U7N5_MESCO</name>
<sequence>MARPEFTCDLLYLRVRRCKAKKKVEKKAEKCLRRAIKSKPKVSSVSLYDDCLRFSNKKCVVDFAKVTHIIKYKEDLILVVRLNTDVNKKCLYVTMKFKTVNGYVNILYNMGVKASVDISENGDGRRQEPASKSANAKSPSRGCLQLQLDSPETILPRGRRSVSDSQTFRVETKIKKAKDCEETRQQSCVKEPTTIEIPPSWKLPRTKILGANRSFKRESGLEVSSLDSLYTSETSDFDAFFVPTDSDSETSLSRGRVNRWRGNRRSGNYNTSRRTGNAEFTWDSLGNPIRILRPRT</sequence>
<feature type="domain" description="DUF5734" evidence="2">
    <location>
        <begin position="29"/>
        <end position="110"/>
    </location>
</feature>
<organism evidence="5">
    <name type="scientific">Mesocestoides corti</name>
    <name type="common">Flatworm</name>
    <dbReference type="NCBI Taxonomy" id="53468"/>
    <lineage>
        <taxon>Eukaryota</taxon>
        <taxon>Metazoa</taxon>
        <taxon>Spiralia</taxon>
        <taxon>Lophotrochozoa</taxon>
        <taxon>Platyhelminthes</taxon>
        <taxon>Cestoda</taxon>
        <taxon>Eucestoda</taxon>
        <taxon>Cyclophyllidea</taxon>
        <taxon>Mesocestoididae</taxon>
        <taxon>Mesocestoides</taxon>
    </lineage>
</organism>
<dbReference type="AlphaFoldDB" id="A0A0R3U7N5"/>
<evidence type="ECO:0000259" key="2">
    <source>
        <dbReference type="Pfam" id="PF19005"/>
    </source>
</evidence>
<reference evidence="3 4" key="1">
    <citation type="submission" date="2018-10" db="EMBL/GenBank/DDBJ databases">
        <authorList>
            <consortium name="Pathogen Informatics"/>
        </authorList>
    </citation>
    <scope>NUCLEOTIDE SEQUENCE [LARGE SCALE GENOMIC DNA]</scope>
</reference>
<accession>A0A0R3U7N5</accession>
<evidence type="ECO:0000313" key="5">
    <source>
        <dbReference type="WBParaSite" id="MCU_009591-RA"/>
    </source>
</evidence>
<dbReference type="Pfam" id="PF19005">
    <property type="entry name" value="DUF5734"/>
    <property type="match status" value="1"/>
</dbReference>
<dbReference type="InterPro" id="IPR043792">
    <property type="entry name" value="DUF5734"/>
</dbReference>
<protein>
    <submittedName>
        <fullName evidence="5">DUF5734 domain-containing protein</fullName>
    </submittedName>
</protein>
<dbReference type="OrthoDB" id="6253577at2759"/>
<feature type="compositionally biased region" description="Low complexity" evidence="1">
    <location>
        <begin position="130"/>
        <end position="140"/>
    </location>
</feature>
<feature type="region of interest" description="Disordered" evidence="1">
    <location>
        <begin position="120"/>
        <end position="142"/>
    </location>
</feature>